<dbReference type="KEGG" id="csr:Cspa_c03800"/>
<dbReference type="InterPro" id="IPR058636">
    <property type="entry name" value="Beta-barrel_YknX"/>
</dbReference>
<evidence type="ECO:0000259" key="6">
    <source>
        <dbReference type="Pfam" id="PF25990"/>
    </source>
</evidence>
<comment type="subcellular location">
    <subcellularLocation>
        <location evidence="1">Cell envelope</location>
    </subcellularLocation>
</comment>
<evidence type="ECO:0000256" key="4">
    <source>
        <dbReference type="SAM" id="Phobius"/>
    </source>
</evidence>
<reference evidence="7 8" key="1">
    <citation type="submission" date="2013-02" db="EMBL/GenBank/DDBJ databases">
        <title>Genome sequence of Clostridium saccharoperbutylacetonicum N1-4(HMT).</title>
        <authorList>
            <person name="Poehlein A."/>
            <person name="Daniel R."/>
        </authorList>
    </citation>
    <scope>NUCLEOTIDE SEQUENCE [LARGE SCALE GENOMIC DNA]</scope>
    <source>
        <strain evidence="8">N1-4(HMT)</strain>
    </source>
</reference>
<keyword evidence="4" id="KW-0812">Transmembrane</keyword>
<dbReference type="RefSeq" id="WP_015390524.1">
    <property type="nucleotide sequence ID" value="NC_020291.1"/>
</dbReference>
<dbReference type="PATRIC" id="fig|931276.5.peg.362"/>
<organism evidence="7 8">
    <name type="scientific">Clostridium saccharoperbutylacetonicum N1-4(HMT)</name>
    <dbReference type="NCBI Taxonomy" id="931276"/>
    <lineage>
        <taxon>Bacteria</taxon>
        <taxon>Bacillati</taxon>
        <taxon>Bacillota</taxon>
        <taxon>Clostridia</taxon>
        <taxon>Eubacteriales</taxon>
        <taxon>Clostridiaceae</taxon>
        <taxon>Clostridium</taxon>
    </lineage>
</organism>
<dbReference type="PANTHER" id="PTHR32347">
    <property type="entry name" value="EFFLUX SYSTEM COMPONENT YKNX-RELATED"/>
    <property type="match status" value="1"/>
</dbReference>
<feature type="domain" description="YknX-like beta-barrel" evidence="6">
    <location>
        <begin position="283"/>
        <end position="369"/>
    </location>
</feature>
<dbReference type="InterPro" id="IPR058647">
    <property type="entry name" value="BSH_CzcB-like"/>
</dbReference>
<dbReference type="GO" id="GO:0030313">
    <property type="term" value="C:cell envelope"/>
    <property type="evidence" value="ECO:0007669"/>
    <property type="project" value="UniProtKB-SubCell"/>
</dbReference>
<evidence type="ECO:0000259" key="5">
    <source>
        <dbReference type="Pfam" id="PF25973"/>
    </source>
</evidence>
<evidence type="ECO:0000313" key="8">
    <source>
        <dbReference type="Proteomes" id="UP000011728"/>
    </source>
</evidence>
<feature type="domain" description="CzcB-like barrel-sandwich hybrid" evidence="5">
    <location>
        <begin position="67"/>
        <end position="269"/>
    </location>
</feature>
<gene>
    <name evidence="7" type="ORF">Cspa_c03800</name>
</gene>
<accession>M1MCS2</accession>
<protein>
    <submittedName>
        <fullName evidence="7">Multidrug resistance efflux pump</fullName>
    </submittedName>
</protein>
<keyword evidence="4" id="KW-1133">Transmembrane helix</keyword>
<dbReference type="HOGENOM" id="CLU_018816_14_2_9"/>
<dbReference type="EMBL" id="CP004121">
    <property type="protein sequence ID" value="AGF54198.1"/>
    <property type="molecule type" value="Genomic_DNA"/>
</dbReference>
<dbReference type="SUPFAM" id="SSF111369">
    <property type="entry name" value="HlyD-like secretion proteins"/>
    <property type="match status" value="2"/>
</dbReference>
<dbReference type="Proteomes" id="UP000011728">
    <property type="component" value="Chromosome"/>
</dbReference>
<dbReference type="Gene3D" id="2.40.50.100">
    <property type="match status" value="1"/>
</dbReference>
<dbReference type="Pfam" id="PF25990">
    <property type="entry name" value="Beta-barrel_YknX"/>
    <property type="match status" value="1"/>
</dbReference>
<dbReference type="Pfam" id="PF25973">
    <property type="entry name" value="BSH_CzcB"/>
    <property type="match status" value="1"/>
</dbReference>
<evidence type="ECO:0000313" key="7">
    <source>
        <dbReference type="EMBL" id="AGF54198.1"/>
    </source>
</evidence>
<proteinExistence type="predicted"/>
<feature type="coiled-coil region" evidence="3">
    <location>
        <begin position="191"/>
        <end position="222"/>
    </location>
</feature>
<dbReference type="AlphaFoldDB" id="M1MCS2"/>
<dbReference type="InterPro" id="IPR050465">
    <property type="entry name" value="UPF0194_transport"/>
</dbReference>
<evidence type="ECO:0000256" key="3">
    <source>
        <dbReference type="SAM" id="Coils"/>
    </source>
</evidence>
<dbReference type="eggNOG" id="COG0845">
    <property type="taxonomic scope" value="Bacteria"/>
</dbReference>
<evidence type="ECO:0000256" key="2">
    <source>
        <dbReference type="ARBA" id="ARBA00023054"/>
    </source>
</evidence>
<sequence length="453" mass="50589">MFKPIEIIKKKYFLILILFTIVVVATIIYFISSMPQTIPTDSYLLLQKSNNINSLDVKGSIESEKSIDVYSTVNSTIKNVNVKRGDYVMQGDILATIDSTDLMNSINKLEEKINTNNEINKSTLSKAKDAYDHASKLSVEDNNSDIVQAKADIETAKLNLEDKKKSFEAYNTLHDQNGISDQDLRAYKTDFEHAQITYNAALTKLDNLRQEASYNLKNAETDYNSALSKCNDKSDQIDLDEKKKQLNECNILAPITGVITQVNAVAGNTSLSNLFKIENTDVLKVVASVNEADISKIQIGQVAKIRTDSTGNQLFYGKVSKINQVSEKDDNQLKLDDDSNNKESKYKVTIDTDNPVDAFKLGMNANINIILDEAPDVYTVPCESIFKNSDDNNCLYIAEKNTNSNDYTIRQIPVTVGSQNDLYAEISGEEITDNLIILTKPLDYKSGSKIKIK</sequence>
<keyword evidence="8" id="KW-1185">Reference proteome</keyword>
<dbReference type="Gene3D" id="1.10.287.470">
    <property type="entry name" value="Helix hairpin bin"/>
    <property type="match status" value="1"/>
</dbReference>
<name>M1MCS2_9CLOT</name>
<keyword evidence="2 3" id="KW-0175">Coiled coil</keyword>
<evidence type="ECO:0000256" key="1">
    <source>
        <dbReference type="ARBA" id="ARBA00004196"/>
    </source>
</evidence>
<dbReference type="Gene3D" id="2.40.30.170">
    <property type="match status" value="1"/>
</dbReference>
<keyword evidence="4" id="KW-0472">Membrane</keyword>
<feature type="transmembrane region" description="Helical" evidence="4">
    <location>
        <begin position="12"/>
        <end position="31"/>
    </location>
</feature>